<organism evidence="10 11">
    <name type="scientific">Petrocella atlantisensis</name>
    <dbReference type="NCBI Taxonomy" id="2173034"/>
    <lineage>
        <taxon>Bacteria</taxon>
        <taxon>Bacillati</taxon>
        <taxon>Bacillota</taxon>
        <taxon>Clostridia</taxon>
        <taxon>Lachnospirales</taxon>
        <taxon>Vallitaleaceae</taxon>
        <taxon>Petrocella</taxon>
    </lineage>
</organism>
<dbReference type="GO" id="GO:0045892">
    <property type="term" value="P:negative regulation of DNA-templated transcription"/>
    <property type="evidence" value="ECO:0007669"/>
    <property type="project" value="TreeGrafter"/>
</dbReference>
<evidence type="ECO:0000256" key="8">
    <source>
        <dbReference type="PIRSR" id="PIRSR602481-1"/>
    </source>
</evidence>
<keyword evidence="5" id="KW-0805">Transcription regulation</keyword>
<keyword evidence="3 8" id="KW-0479">Metal-binding</keyword>
<evidence type="ECO:0000256" key="4">
    <source>
        <dbReference type="ARBA" id="ARBA00022833"/>
    </source>
</evidence>
<dbReference type="Gene3D" id="1.10.10.10">
    <property type="entry name" value="Winged helix-like DNA-binding domain superfamily/Winged helix DNA-binding domain"/>
    <property type="match status" value="1"/>
</dbReference>
<evidence type="ECO:0000256" key="9">
    <source>
        <dbReference type="PIRSR" id="PIRSR602481-2"/>
    </source>
</evidence>
<feature type="binding site" evidence="8">
    <location>
        <position position="155"/>
    </location>
    <ligand>
        <name>Zn(2+)</name>
        <dbReference type="ChEBI" id="CHEBI:29105"/>
    </ligand>
</feature>
<proteinExistence type="inferred from homology"/>
<evidence type="ECO:0000256" key="1">
    <source>
        <dbReference type="ARBA" id="ARBA00007957"/>
    </source>
</evidence>
<dbReference type="InterPro" id="IPR002481">
    <property type="entry name" value="FUR"/>
</dbReference>
<feature type="binding site" evidence="8">
    <location>
        <position position="152"/>
    </location>
    <ligand>
        <name>Zn(2+)</name>
        <dbReference type="ChEBI" id="CHEBI:29105"/>
    </ligand>
</feature>
<dbReference type="Gene3D" id="3.30.1490.190">
    <property type="match status" value="1"/>
</dbReference>
<sequence>MSQKIIELGDELMIKFVDLYEKTLKENGYKLTNQRRVVLETLYNRVGEHLTAEEVHQLVKMVNPEIGLATVYRTLQLLSELGLIDKLNLDDGVVRYEIGEMETKHRHHHLICEECGTIMGVDDDMLDALEEAFSKKYGFKVTDHVVKFYGVCKSCLQKQGS</sequence>
<comment type="cofactor">
    <cofactor evidence="9">
        <name>Mn(2+)</name>
        <dbReference type="ChEBI" id="CHEBI:29035"/>
    </cofactor>
    <cofactor evidence="9">
        <name>Fe(2+)</name>
        <dbReference type="ChEBI" id="CHEBI:29033"/>
    </cofactor>
    <text evidence="9">Binds 1 Mn(2+) or Fe(2+) ion per subunit.</text>
</comment>
<dbReference type="GO" id="GO:0003700">
    <property type="term" value="F:DNA-binding transcription factor activity"/>
    <property type="evidence" value="ECO:0007669"/>
    <property type="project" value="InterPro"/>
</dbReference>
<name>A0A3P7P762_9FIRM</name>
<feature type="binding site" evidence="8">
    <location>
        <position position="112"/>
    </location>
    <ligand>
        <name>Zn(2+)</name>
        <dbReference type="ChEBI" id="CHEBI:29105"/>
    </ligand>
</feature>
<dbReference type="GO" id="GO:0000976">
    <property type="term" value="F:transcription cis-regulatory region binding"/>
    <property type="evidence" value="ECO:0007669"/>
    <property type="project" value="TreeGrafter"/>
</dbReference>
<comment type="cofactor">
    <cofactor evidence="8">
        <name>Zn(2+)</name>
        <dbReference type="ChEBI" id="CHEBI:29105"/>
    </cofactor>
    <text evidence="8">Binds 1 zinc ion per subunit.</text>
</comment>
<evidence type="ECO:0000256" key="6">
    <source>
        <dbReference type="ARBA" id="ARBA00023125"/>
    </source>
</evidence>
<dbReference type="FunFam" id="1.10.10.10:FF:000051">
    <property type="entry name" value="Fur family transcriptional regulator"/>
    <property type="match status" value="1"/>
</dbReference>
<evidence type="ECO:0000256" key="3">
    <source>
        <dbReference type="ARBA" id="ARBA00022723"/>
    </source>
</evidence>
<feature type="binding site" evidence="8">
    <location>
        <position position="115"/>
    </location>
    <ligand>
        <name>Zn(2+)</name>
        <dbReference type="ChEBI" id="CHEBI:29105"/>
    </ligand>
</feature>
<evidence type="ECO:0000313" key="10">
    <source>
        <dbReference type="EMBL" id="VDN49360.1"/>
    </source>
</evidence>
<gene>
    <name evidence="10" type="primary">fur</name>
    <name evidence="10" type="ORF">PATL70BA_3425</name>
</gene>
<dbReference type="EMBL" id="LR130778">
    <property type="protein sequence ID" value="VDN49360.1"/>
    <property type="molecule type" value="Genomic_DNA"/>
</dbReference>
<keyword evidence="7" id="KW-0804">Transcription</keyword>
<dbReference type="CDD" id="cd07153">
    <property type="entry name" value="Fur_like"/>
    <property type="match status" value="1"/>
</dbReference>
<dbReference type="AlphaFoldDB" id="A0A3P7P762"/>
<dbReference type="GO" id="GO:1900376">
    <property type="term" value="P:regulation of secondary metabolite biosynthetic process"/>
    <property type="evidence" value="ECO:0007669"/>
    <property type="project" value="TreeGrafter"/>
</dbReference>
<dbReference type="GO" id="GO:0008270">
    <property type="term" value="F:zinc ion binding"/>
    <property type="evidence" value="ECO:0007669"/>
    <property type="project" value="TreeGrafter"/>
</dbReference>
<evidence type="ECO:0000256" key="7">
    <source>
        <dbReference type="ARBA" id="ARBA00023163"/>
    </source>
</evidence>
<dbReference type="PANTHER" id="PTHR33202">
    <property type="entry name" value="ZINC UPTAKE REGULATION PROTEIN"/>
    <property type="match status" value="1"/>
</dbReference>
<evidence type="ECO:0000256" key="5">
    <source>
        <dbReference type="ARBA" id="ARBA00023015"/>
    </source>
</evidence>
<dbReference type="InterPro" id="IPR036388">
    <property type="entry name" value="WH-like_DNA-bd_sf"/>
</dbReference>
<dbReference type="Pfam" id="PF01475">
    <property type="entry name" value="FUR"/>
    <property type="match status" value="1"/>
</dbReference>
<dbReference type="SUPFAM" id="SSF46785">
    <property type="entry name" value="Winged helix' DNA-binding domain"/>
    <property type="match status" value="1"/>
</dbReference>
<feature type="binding site" evidence="9">
    <location>
        <position position="144"/>
    </location>
    <ligand>
        <name>Fe cation</name>
        <dbReference type="ChEBI" id="CHEBI:24875"/>
    </ligand>
</feature>
<dbReference type="InterPro" id="IPR043135">
    <property type="entry name" value="Fur_C"/>
</dbReference>
<keyword evidence="2" id="KW-0678">Repressor</keyword>
<evidence type="ECO:0000313" key="11">
    <source>
        <dbReference type="Proteomes" id="UP000279029"/>
    </source>
</evidence>
<dbReference type="InterPro" id="IPR036390">
    <property type="entry name" value="WH_DNA-bd_sf"/>
</dbReference>
<accession>A0A3P7P762</accession>
<dbReference type="KEGG" id="cbar:PATL70BA_3425"/>
<dbReference type="Proteomes" id="UP000279029">
    <property type="component" value="Chromosome"/>
</dbReference>
<evidence type="ECO:0000256" key="2">
    <source>
        <dbReference type="ARBA" id="ARBA00022491"/>
    </source>
</evidence>
<comment type="similarity">
    <text evidence="1">Belongs to the Fur family.</text>
</comment>
<keyword evidence="9" id="KW-0408">Iron</keyword>
<keyword evidence="6" id="KW-0238">DNA-binding</keyword>
<keyword evidence="4 8" id="KW-0862">Zinc</keyword>
<reference evidence="10 11" key="1">
    <citation type="submission" date="2018-09" db="EMBL/GenBank/DDBJ databases">
        <authorList>
            <person name="Postec A."/>
        </authorList>
    </citation>
    <scope>NUCLEOTIDE SEQUENCE [LARGE SCALE GENOMIC DNA]</scope>
    <source>
        <strain evidence="10">70B-A</strain>
    </source>
</reference>
<dbReference type="PANTHER" id="PTHR33202:SF7">
    <property type="entry name" value="FERRIC UPTAKE REGULATION PROTEIN"/>
    <property type="match status" value="1"/>
</dbReference>
<protein>
    <submittedName>
        <fullName evidence="10">Ferric uptake regulation protein</fullName>
    </submittedName>
</protein>
<keyword evidence="11" id="KW-1185">Reference proteome</keyword>